<evidence type="ECO:0000313" key="7">
    <source>
        <dbReference type="Proteomes" id="UP000789405"/>
    </source>
</evidence>
<dbReference type="GO" id="GO:0045116">
    <property type="term" value="P:protein neddylation"/>
    <property type="evidence" value="ECO:0007669"/>
    <property type="project" value="TreeGrafter"/>
</dbReference>
<feature type="domain" description="CBS" evidence="5">
    <location>
        <begin position="20"/>
        <end position="79"/>
    </location>
</feature>
<dbReference type="Pfam" id="PF03556">
    <property type="entry name" value="Cullin_binding"/>
    <property type="match status" value="1"/>
</dbReference>
<dbReference type="Proteomes" id="UP000789405">
    <property type="component" value="Unassembled WGS sequence"/>
</dbReference>
<dbReference type="PROSITE" id="PS51371">
    <property type="entry name" value="CBS"/>
    <property type="match status" value="4"/>
</dbReference>
<dbReference type="Gene3D" id="1.10.238.200">
    <property type="entry name" value="Cullin, PONY binding domain"/>
    <property type="match status" value="1"/>
</dbReference>
<comment type="function">
    <text evidence="3">Neddylation of cullins play an essential role in the regulation of SCF-type complexes activity.</text>
</comment>
<dbReference type="InterPro" id="IPR014764">
    <property type="entry name" value="DCN-prot"/>
</dbReference>
<comment type="caution">
    <text evidence="6">The sequence shown here is derived from an EMBL/GenBank/DDBJ whole genome shotgun (WGS) entry which is preliminary data.</text>
</comment>
<gene>
    <name evidence="6" type="ORF">DERYTH_LOCUS82</name>
</gene>
<dbReference type="GO" id="GO:0005886">
    <property type="term" value="C:plasma membrane"/>
    <property type="evidence" value="ECO:0007669"/>
    <property type="project" value="UniProtKB-ARBA"/>
</dbReference>
<dbReference type="EMBL" id="CAJVPY010000016">
    <property type="protein sequence ID" value="CAG8444233.1"/>
    <property type="molecule type" value="Genomic_DNA"/>
</dbReference>
<dbReference type="AlphaFoldDB" id="A0A9N8VAG0"/>
<sequence>MVDYICDFLKQHSSYDVLPVSYRLIVLDTSLLVKKALAALMQNGVVSAPLWDSNNQKFAGMLTVSDFINLIHYYYKHSSYTVALEEIEQFQIQQLRDVESRLGSPPPQLLSINPLKSLYEACKLLVEARAHRLPLVDVDSETGQEMIVSVLTQYRILKFIAMNCKETKDFRKPLSEINIGVYNDIATARMSTPVIEVVNIFAERRISSVPIIDENGVVLNVYEAVDTLLRAGAYHGLDIPIGEAISWRSEDFPGVHTCTLNDCLHSIFDLIKQAPVYRLIVVDSENKLKGIVSLSDIMRYLVFNVKLTYAMGNGYGFEKLINTLKSAQKEKVRQFMTFTNAREFNWNVEVAVDAFFNDQPSSWRSFGASQNSGNPDVYKLNQIFSKYKDKDEDAILVDGMLEYCTDLHVAPEDVVMLVMAWNLEADKMCEFKRQGFINGWTKLRCDSIEKMRAAIPRLRASLNDEATFKEIYQFTFKFGLSENQKSLSLDVAIEFWRMLLSDRWPHLEIWIEFVKEKHGKSISKDTWNLLLDFIKQINVDLLNYDAEGAWPVLIDEFVEYAREKLQLPAP</sequence>
<dbReference type="FunFam" id="1.10.238.10:FF:000030">
    <property type="entry name" value="DCN1-like protein"/>
    <property type="match status" value="1"/>
</dbReference>
<feature type="domain" description="DCUN1" evidence="4">
    <location>
        <begin position="375"/>
        <end position="562"/>
    </location>
</feature>
<proteinExistence type="predicted"/>
<evidence type="ECO:0000259" key="5">
    <source>
        <dbReference type="PROSITE" id="PS51371"/>
    </source>
</evidence>
<accession>A0A9N8VAG0</accession>
<dbReference type="InterPro" id="IPR042460">
    <property type="entry name" value="DCN1-like_PONY"/>
</dbReference>
<dbReference type="InterPro" id="IPR046342">
    <property type="entry name" value="CBS_dom_sf"/>
</dbReference>
<dbReference type="PANTHER" id="PTHR12281">
    <property type="entry name" value="RP42 RELATED"/>
    <property type="match status" value="1"/>
</dbReference>
<dbReference type="CDD" id="cd04618">
    <property type="entry name" value="CBS_euAMPK_gamma-like_repeat1"/>
    <property type="match status" value="1"/>
</dbReference>
<dbReference type="InterPro" id="IPR005176">
    <property type="entry name" value="PONY_dom"/>
</dbReference>
<dbReference type="FunFam" id="1.10.238.200:FF:000003">
    <property type="entry name" value="DCN1-like protein 3"/>
    <property type="match status" value="1"/>
</dbReference>
<feature type="domain" description="CBS" evidence="5">
    <location>
        <begin position="181"/>
        <end position="239"/>
    </location>
</feature>
<evidence type="ECO:0000256" key="2">
    <source>
        <dbReference type="PROSITE-ProRule" id="PRU00703"/>
    </source>
</evidence>
<evidence type="ECO:0000313" key="6">
    <source>
        <dbReference type="EMBL" id="CAG8444233.1"/>
    </source>
</evidence>
<dbReference type="OrthoDB" id="286637at2759"/>
<dbReference type="SMART" id="SM00116">
    <property type="entry name" value="CBS"/>
    <property type="match status" value="4"/>
</dbReference>
<feature type="domain" description="CBS" evidence="5">
    <location>
        <begin position="251"/>
        <end position="307"/>
    </location>
</feature>
<dbReference type="GO" id="GO:0000151">
    <property type="term" value="C:ubiquitin ligase complex"/>
    <property type="evidence" value="ECO:0007669"/>
    <property type="project" value="TreeGrafter"/>
</dbReference>
<evidence type="ECO:0000256" key="1">
    <source>
        <dbReference type="ARBA" id="ARBA00022786"/>
    </source>
</evidence>
<dbReference type="InterPro" id="IPR000644">
    <property type="entry name" value="CBS_dom"/>
</dbReference>
<dbReference type="GO" id="GO:0097602">
    <property type="term" value="F:cullin family protein binding"/>
    <property type="evidence" value="ECO:0007669"/>
    <property type="project" value="TreeGrafter"/>
</dbReference>
<reference evidence="6" key="1">
    <citation type="submission" date="2021-06" db="EMBL/GenBank/DDBJ databases">
        <authorList>
            <person name="Kallberg Y."/>
            <person name="Tangrot J."/>
            <person name="Rosling A."/>
        </authorList>
    </citation>
    <scope>NUCLEOTIDE SEQUENCE</scope>
    <source>
        <strain evidence="6">MA453B</strain>
    </source>
</reference>
<dbReference type="GO" id="GO:0031624">
    <property type="term" value="F:ubiquitin conjugating enzyme binding"/>
    <property type="evidence" value="ECO:0007669"/>
    <property type="project" value="TreeGrafter"/>
</dbReference>
<evidence type="ECO:0000259" key="4">
    <source>
        <dbReference type="PROSITE" id="PS51229"/>
    </source>
</evidence>
<organism evidence="6 7">
    <name type="scientific">Dentiscutata erythropus</name>
    <dbReference type="NCBI Taxonomy" id="1348616"/>
    <lineage>
        <taxon>Eukaryota</taxon>
        <taxon>Fungi</taxon>
        <taxon>Fungi incertae sedis</taxon>
        <taxon>Mucoromycota</taxon>
        <taxon>Glomeromycotina</taxon>
        <taxon>Glomeromycetes</taxon>
        <taxon>Diversisporales</taxon>
        <taxon>Gigasporaceae</taxon>
        <taxon>Dentiscutata</taxon>
    </lineage>
</organism>
<dbReference type="SUPFAM" id="SSF54631">
    <property type="entry name" value="CBS-domain pair"/>
    <property type="match status" value="2"/>
</dbReference>
<dbReference type="Gene3D" id="3.10.580.10">
    <property type="entry name" value="CBS-domain"/>
    <property type="match status" value="2"/>
</dbReference>
<dbReference type="GO" id="GO:0032182">
    <property type="term" value="F:ubiquitin-like protein binding"/>
    <property type="evidence" value="ECO:0007669"/>
    <property type="project" value="TreeGrafter"/>
</dbReference>
<evidence type="ECO:0000256" key="3">
    <source>
        <dbReference type="RuleBase" id="RU410713"/>
    </source>
</evidence>
<keyword evidence="2" id="KW-0129">CBS domain</keyword>
<dbReference type="PANTHER" id="PTHR12281:SF31">
    <property type="entry name" value="DCN1-LIKE PROTEIN 3"/>
    <property type="match status" value="1"/>
</dbReference>
<dbReference type="PROSITE" id="PS51229">
    <property type="entry name" value="DCUN1"/>
    <property type="match status" value="1"/>
</dbReference>
<protein>
    <recommendedName>
        <fullName evidence="3">Defective in cullin neddylation protein</fullName>
    </recommendedName>
</protein>
<dbReference type="Pfam" id="PF00571">
    <property type="entry name" value="CBS"/>
    <property type="match status" value="4"/>
</dbReference>
<dbReference type="CDD" id="cd04641">
    <property type="entry name" value="CBS_euAMPK_gamma-like_repeat2"/>
    <property type="match status" value="1"/>
</dbReference>
<keyword evidence="1" id="KW-0833">Ubl conjugation pathway</keyword>
<name>A0A9N8VAG0_9GLOM</name>
<feature type="domain" description="CBS" evidence="5">
    <location>
        <begin position="105"/>
        <end position="167"/>
    </location>
</feature>
<keyword evidence="7" id="KW-1185">Reference proteome</keyword>
<dbReference type="Gene3D" id="1.10.238.10">
    <property type="entry name" value="EF-hand"/>
    <property type="match status" value="1"/>
</dbReference>